<dbReference type="GO" id="GO:0009244">
    <property type="term" value="P:lipopolysaccharide core region biosynthetic process"/>
    <property type="evidence" value="ECO:0007669"/>
    <property type="project" value="TreeGrafter"/>
</dbReference>
<feature type="transmembrane region" description="Helical" evidence="8">
    <location>
        <begin position="145"/>
        <end position="161"/>
    </location>
</feature>
<keyword evidence="5 8" id="KW-1133">Transmembrane helix</keyword>
<dbReference type="EMBL" id="JACHEO010000009">
    <property type="protein sequence ID" value="MBB5348155.1"/>
    <property type="molecule type" value="Genomic_DNA"/>
</dbReference>
<keyword evidence="2" id="KW-1003">Cell membrane</keyword>
<dbReference type="AlphaFoldDB" id="A0A840UR81"/>
<reference evidence="10 11" key="1">
    <citation type="submission" date="2020-08" db="EMBL/GenBank/DDBJ databases">
        <title>Genomic Encyclopedia of Type Strains, Phase IV (KMG-IV): sequencing the most valuable type-strain genomes for metagenomic binning, comparative biology and taxonomic classification.</title>
        <authorList>
            <person name="Goeker M."/>
        </authorList>
    </citation>
    <scope>NUCLEOTIDE SEQUENCE [LARGE SCALE GENOMIC DNA]</scope>
    <source>
        <strain evidence="10 11">DSM 28570</strain>
    </source>
</reference>
<evidence type="ECO:0000256" key="7">
    <source>
        <dbReference type="SAM" id="MobiDB-lite"/>
    </source>
</evidence>
<feature type="transmembrane region" description="Helical" evidence="8">
    <location>
        <begin position="114"/>
        <end position="133"/>
    </location>
</feature>
<dbReference type="InterPro" id="IPR000917">
    <property type="entry name" value="Sulfatase_N"/>
</dbReference>
<dbReference type="CDD" id="cd16017">
    <property type="entry name" value="LptA"/>
    <property type="match status" value="1"/>
</dbReference>
<dbReference type="PANTHER" id="PTHR30443">
    <property type="entry name" value="INNER MEMBRANE PROTEIN"/>
    <property type="match status" value="1"/>
</dbReference>
<keyword evidence="4 8" id="KW-0812">Transmembrane</keyword>
<evidence type="ECO:0000256" key="6">
    <source>
        <dbReference type="ARBA" id="ARBA00023136"/>
    </source>
</evidence>
<dbReference type="InterPro" id="IPR017850">
    <property type="entry name" value="Alkaline_phosphatase_core_sf"/>
</dbReference>
<evidence type="ECO:0000313" key="10">
    <source>
        <dbReference type="EMBL" id="MBB5348155.1"/>
    </source>
</evidence>
<feature type="domain" description="Sulfatase N-terminal" evidence="9">
    <location>
        <begin position="226"/>
        <end position="453"/>
    </location>
</feature>
<keyword evidence="6 8" id="KW-0472">Membrane</keyword>
<evidence type="ECO:0000256" key="4">
    <source>
        <dbReference type="ARBA" id="ARBA00022692"/>
    </source>
</evidence>
<feature type="region of interest" description="Disordered" evidence="7">
    <location>
        <begin position="545"/>
        <end position="566"/>
    </location>
</feature>
<keyword evidence="3 10" id="KW-0808">Transferase</keyword>
<evidence type="ECO:0000256" key="1">
    <source>
        <dbReference type="ARBA" id="ARBA00004651"/>
    </source>
</evidence>
<dbReference type="Proteomes" id="UP000539642">
    <property type="component" value="Unassembled WGS sequence"/>
</dbReference>
<name>A0A840UR81_9BACT</name>
<dbReference type="InterPro" id="IPR058130">
    <property type="entry name" value="PEA_transf_C"/>
</dbReference>
<evidence type="ECO:0000313" key="11">
    <source>
        <dbReference type="Proteomes" id="UP000539642"/>
    </source>
</evidence>
<dbReference type="GO" id="GO:0016776">
    <property type="term" value="F:phosphotransferase activity, phosphate group as acceptor"/>
    <property type="evidence" value="ECO:0007669"/>
    <property type="project" value="TreeGrafter"/>
</dbReference>
<organism evidence="10 11">
    <name type="scientific">Desulfoprunum benzoelyticum</name>
    <dbReference type="NCBI Taxonomy" id="1506996"/>
    <lineage>
        <taxon>Bacteria</taxon>
        <taxon>Pseudomonadati</taxon>
        <taxon>Thermodesulfobacteriota</taxon>
        <taxon>Desulfobulbia</taxon>
        <taxon>Desulfobulbales</taxon>
        <taxon>Desulfobulbaceae</taxon>
        <taxon>Desulfoprunum</taxon>
    </lineage>
</organism>
<dbReference type="InterPro" id="IPR040423">
    <property type="entry name" value="PEA_transferase"/>
</dbReference>
<sequence>MKTVLRKSAVQILLGLVVALTLFLPGLLFNLFAETPLTWFELKYLWMFWAFGIVLCACPSFRLSATVLTGLAVLELTQFASLAFTHEYITPFSIGLMLIEYLDVAESTVANSVHFLHVPLVVLLPYLLCLEILRRTWSFSFKSRWFLIFVIAFLAFPLVRIKTHTDRDDFVNFFPTARNPTLVNTLNSYSLYFGVLLPESLFGGTVKHQFPEYEIRETDIPPSPLTVVLVMGESLTPNHMSLYGYGRKTTPFLEEMAGDPDFVHRKGYAAANATRAALPMFYTLQYHPLDENRLRRQDSNLFLLAKQHGFRTWYLSAQNSNCLNGVNLDSIDVMITADTEPELFEREKDEGLLQLVRKVPAGGKNFIVVHQRNVHLPYQANIEHRPAFHRFPTEDLPFEESTINAYDNAVLYADDLYRQLLRELREKTEGPLYVVMTSDHGENLGENGHWGHDRLDLVSAVVPIMFYARGGDGRYLREMREHPPGTHYQLGKMIARMLGYDIRNPAEEDGIVYVNGVASLGRSGYMRFRVTDDGERRDLRVIQSPFAAVEGDKSEKESGTSQSIPR</sequence>
<proteinExistence type="predicted"/>
<keyword evidence="11" id="KW-1185">Reference proteome</keyword>
<evidence type="ECO:0000256" key="3">
    <source>
        <dbReference type="ARBA" id="ARBA00022679"/>
    </source>
</evidence>
<comment type="caution">
    <text evidence="10">The sequence shown here is derived from an EMBL/GenBank/DDBJ whole genome shotgun (WGS) entry which is preliminary data.</text>
</comment>
<evidence type="ECO:0000256" key="2">
    <source>
        <dbReference type="ARBA" id="ARBA00022475"/>
    </source>
</evidence>
<dbReference type="SUPFAM" id="SSF53649">
    <property type="entry name" value="Alkaline phosphatase-like"/>
    <property type="match status" value="1"/>
</dbReference>
<accession>A0A840UR81</accession>
<dbReference type="Gene3D" id="3.40.720.10">
    <property type="entry name" value="Alkaline Phosphatase, subunit A"/>
    <property type="match status" value="1"/>
</dbReference>
<protein>
    <submittedName>
        <fullName evidence="10">Glucan phosphoethanolaminetransferase (Alkaline phosphatase superfamily)</fullName>
    </submittedName>
</protein>
<comment type="subcellular location">
    <subcellularLocation>
        <location evidence="1">Cell membrane</location>
        <topology evidence="1">Multi-pass membrane protein</topology>
    </subcellularLocation>
</comment>
<feature type="transmembrane region" description="Helical" evidence="8">
    <location>
        <begin position="44"/>
        <end position="74"/>
    </location>
</feature>
<evidence type="ECO:0000259" key="9">
    <source>
        <dbReference type="Pfam" id="PF00884"/>
    </source>
</evidence>
<feature type="transmembrane region" description="Helical" evidence="8">
    <location>
        <begin position="81"/>
        <end position="102"/>
    </location>
</feature>
<dbReference type="GO" id="GO:0005886">
    <property type="term" value="C:plasma membrane"/>
    <property type="evidence" value="ECO:0007669"/>
    <property type="project" value="UniProtKB-SubCell"/>
</dbReference>
<dbReference type="RefSeq" id="WP_183350623.1">
    <property type="nucleotide sequence ID" value="NZ_JACHEO010000009.1"/>
</dbReference>
<dbReference type="PANTHER" id="PTHR30443:SF2">
    <property type="entry name" value="PHOSPHOETHANOLAMINE TRANSFERASE EPTC"/>
    <property type="match status" value="1"/>
</dbReference>
<evidence type="ECO:0000256" key="5">
    <source>
        <dbReference type="ARBA" id="ARBA00022989"/>
    </source>
</evidence>
<gene>
    <name evidence="10" type="ORF">HNQ81_001886</name>
</gene>
<evidence type="ECO:0000256" key="8">
    <source>
        <dbReference type="SAM" id="Phobius"/>
    </source>
</evidence>
<dbReference type="Pfam" id="PF00884">
    <property type="entry name" value="Sulfatase"/>
    <property type="match status" value="1"/>
</dbReference>
<feature type="transmembrane region" description="Helical" evidence="8">
    <location>
        <begin position="12"/>
        <end position="32"/>
    </location>
</feature>